<feature type="coiled-coil region" evidence="1">
    <location>
        <begin position="451"/>
        <end position="478"/>
    </location>
</feature>
<evidence type="ECO:0000313" key="3">
    <source>
        <dbReference type="EMBL" id="MBL6458845.1"/>
    </source>
</evidence>
<feature type="coiled-coil region" evidence="1">
    <location>
        <begin position="679"/>
        <end position="741"/>
    </location>
</feature>
<name>A0ABS1VAY7_9PROT</name>
<dbReference type="SUPFAM" id="SSF52540">
    <property type="entry name" value="P-loop containing nucleoside triphosphate hydrolases"/>
    <property type="match status" value="1"/>
</dbReference>
<reference evidence="3 4" key="1">
    <citation type="submission" date="2021-01" db="EMBL/GenBank/DDBJ databases">
        <title>Belnapia mucosa sp. nov. and Belnapia arida sp. nov., isolated from the Tabernas Desert (Almeria, Spain).</title>
        <authorList>
            <person name="Molina-Menor E."/>
            <person name="Vidal-Verdu A."/>
            <person name="Calonge A."/>
            <person name="Satari L."/>
            <person name="Pereto Magraner J."/>
            <person name="Porcar Miralles M."/>
        </authorList>
    </citation>
    <scope>NUCLEOTIDE SEQUENCE [LARGE SCALE GENOMIC DNA]</scope>
    <source>
        <strain evidence="3 4">T6</strain>
    </source>
</reference>
<protein>
    <submittedName>
        <fullName evidence="3">AAA family ATPase</fullName>
    </submittedName>
</protein>
<proteinExistence type="predicted"/>
<dbReference type="Pfam" id="PF13476">
    <property type="entry name" value="AAA_23"/>
    <property type="match status" value="1"/>
</dbReference>
<keyword evidence="4" id="KW-1185">Reference proteome</keyword>
<comment type="caution">
    <text evidence="3">The sequence shown here is derived from an EMBL/GenBank/DDBJ whole genome shotgun (WGS) entry which is preliminary data.</text>
</comment>
<dbReference type="InterPro" id="IPR038729">
    <property type="entry name" value="Rad50/SbcC_AAA"/>
</dbReference>
<dbReference type="EMBL" id="JAEUXJ010000020">
    <property type="protein sequence ID" value="MBL6458845.1"/>
    <property type="molecule type" value="Genomic_DNA"/>
</dbReference>
<evidence type="ECO:0000256" key="1">
    <source>
        <dbReference type="SAM" id="Coils"/>
    </source>
</evidence>
<accession>A0ABS1VAY7</accession>
<dbReference type="Proteomes" id="UP000606490">
    <property type="component" value="Unassembled WGS sequence"/>
</dbReference>
<dbReference type="PANTHER" id="PTHR32114:SF2">
    <property type="entry name" value="ABC TRANSPORTER ABCH.3"/>
    <property type="match status" value="1"/>
</dbReference>
<evidence type="ECO:0000259" key="2">
    <source>
        <dbReference type="Pfam" id="PF13476"/>
    </source>
</evidence>
<dbReference type="Gene3D" id="3.40.50.300">
    <property type="entry name" value="P-loop containing nucleotide triphosphate hydrolases"/>
    <property type="match status" value="2"/>
</dbReference>
<dbReference type="RefSeq" id="WP_202828585.1">
    <property type="nucleotide sequence ID" value="NZ_JAEUXJ010000020.1"/>
</dbReference>
<gene>
    <name evidence="3" type="ORF">JMJ55_26285</name>
</gene>
<feature type="domain" description="Rad50/SbcC-type AAA" evidence="2">
    <location>
        <begin position="8"/>
        <end position="96"/>
    </location>
</feature>
<evidence type="ECO:0000313" key="4">
    <source>
        <dbReference type="Proteomes" id="UP000606490"/>
    </source>
</evidence>
<dbReference type="PANTHER" id="PTHR32114">
    <property type="entry name" value="ABC TRANSPORTER ABCH.3"/>
    <property type="match status" value="1"/>
</dbReference>
<dbReference type="InterPro" id="IPR027417">
    <property type="entry name" value="P-loop_NTPase"/>
</dbReference>
<keyword evidence="1" id="KW-0175">Coiled coil</keyword>
<organism evidence="3 4">
    <name type="scientific">Belnapia mucosa</name>
    <dbReference type="NCBI Taxonomy" id="2804532"/>
    <lineage>
        <taxon>Bacteria</taxon>
        <taxon>Pseudomonadati</taxon>
        <taxon>Pseudomonadota</taxon>
        <taxon>Alphaproteobacteria</taxon>
        <taxon>Acetobacterales</taxon>
        <taxon>Roseomonadaceae</taxon>
        <taxon>Belnapia</taxon>
    </lineage>
</organism>
<sequence length="1050" mass="113394">MSEIFLSRVAIKNFRTFGDFEINLPAAPSLVLLTGTNGLGKSSFFDAIEWGLTNKIRRFEPYINRGRKKLVEKDYLTRRGAEPGSHGVALTFSDGDPVERSATGATAMADIVAKLAQPNRRTINDLGTYLALTHFLGQAAQQRFTSREPQDQWQALKGPSGIDRLERIRAGLRGRPTIAAFTRRLDAEQGVVATLDRQIADWQGWMARLERLRAAARATGVMTADEVATRIDQLESDLQQLAAGLPLAVTSEGVGQRLAALGDRIGSALRTTGERKAALEELSALPAQFQVSQTEGRLDHPTLVRLRSLVVDAQVRLDRASPLIGSTGNAVTAQNAAIATIDQNIALLDAARTDLARRAQLAELISTEQQDRTLLTEAIAAHRKIIVEADAVISQHGDASGEVARLRRRAASARATNEAMADCLDLEAESRAAEAALAQGREATARAISELVPLETQLASLDRKIADAERECAEADRHASAISAALSQLASHIHEDDTDCPVCRTPFEPGALKALAEAAASGSDHRLAQADDALEVLRSTRPALSDEIRRLRGVVATVEGLERVARAAADAVTNARFSVARTLATAPESDLATLATTRARDADAALAAAEEALEPLSANAAAAIEKRSSVATELDDLLARDNQLGARLGRYQAEDKACADRIAARNLSNATIGDIEARLTAERERGEEARARLAQLNEAASSASADVHREQTALDFAQRDLTAAEAARANSEQAARQMQQRWTRAGLNAIPSQVEHDRGLAAVSAMLAKLRSLAERQLVLARENEDTLLQSEIDEIVASMRATGGDEVVRDPATYLATLKTKLEVARTAVKLTTTARNAVKRYSEDLQKQADDFSARVLDPLNTVIDDFNEAMLSTPGESIQFKADTRVDATSFGMALRYRERIDNAIETKKDLPPQVVLSEGQLAANGFSILCAASTAYPWSRWRALLLDDPLQHNDIIHTAAFVDVMRNMVELNGYQLIMSSHDRGESEFIARKFDAAGLPCSTVLLTAPSDKGVVWNAPEHNKAARRILRKDAQSSASAAPNSGHLG</sequence>